<dbReference type="Proteomes" id="UP001358417">
    <property type="component" value="Unassembled WGS sequence"/>
</dbReference>
<evidence type="ECO:0000259" key="1">
    <source>
        <dbReference type="Pfam" id="PF01408"/>
    </source>
</evidence>
<feature type="domain" description="Gfo/Idh/MocA-like oxidoreductase N-terminal" evidence="1">
    <location>
        <begin position="7"/>
        <end position="130"/>
    </location>
</feature>
<proteinExistence type="predicted"/>
<dbReference type="Gene3D" id="3.40.50.720">
    <property type="entry name" value="NAD(P)-binding Rossmann-like Domain"/>
    <property type="match status" value="1"/>
</dbReference>
<dbReference type="GO" id="GO:0000166">
    <property type="term" value="F:nucleotide binding"/>
    <property type="evidence" value="ECO:0007669"/>
    <property type="project" value="InterPro"/>
</dbReference>
<dbReference type="Pfam" id="PF01408">
    <property type="entry name" value="GFO_IDH_MocA"/>
    <property type="match status" value="1"/>
</dbReference>
<evidence type="ECO:0000313" key="2">
    <source>
        <dbReference type="EMBL" id="KAK5051906.1"/>
    </source>
</evidence>
<dbReference type="RefSeq" id="XP_064705920.1">
    <property type="nucleotide sequence ID" value="XM_064846310.1"/>
</dbReference>
<dbReference type="Gene3D" id="3.30.360.10">
    <property type="entry name" value="Dihydrodipicolinate Reductase, domain 2"/>
    <property type="match status" value="1"/>
</dbReference>
<dbReference type="InterPro" id="IPR051450">
    <property type="entry name" value="Gfo/Idh/MocA_Oxidoreductases"/>
</dbReference>
<dbReference type="GeneID" id="89970908"/>
<protein>
    <recommendedName>
        <fullName evidence="1">Gfo/Idh/MocA-like oxidoreductase N-terminal domain-containing protein</fullName>
    </recommendedName>
</protein>
<dbReference type="InterPro" id="IPR000683">
    <property type="entry name" value="Gfo/Idh/MocA-like_OxRdtase_N"/>
</dbReference>
<accession>A0AAV9N8D4</accession>
<sequence length="192" mass="20838">MVKAPVKIALAGATGVIGRRHLKHILVESETELAAIIDVDPAAPELAKTHGVPLFNDLEEFTSARKAGRCVAEAIILATPTQTHVPLARKLLEHDIAILIEKPVAVTGQDGRELIAACQSHENSVVMVGHHRRHNCYVRAIKKVVEGGKLGKIMAVNGVWTMRKSDEYFRVPWRQQAGAGGVVSVNEHDSLT</sequence>
<dbReference type="EMBL" id="JAVRRD010000014">
    <property type="protein sequence ID" value="KAK5051906.1"/>
    <property type="molecule type" value="Genomic_DNA"/>
</dbReference>
<dbReference type="InterPro" id="IPR036291">
    <property type="entry name" value="NAD(P)-bd_dom_sf"/>
</dbReference>
<organism evidence="2 3">
    <name type="scientific">Exophiala bonariae</name>
    <dbReference type="NCBI Taxonomy" id="1690606"/>
    <lineage>
        <taxon>Eukaryota</taxon>
        <taxon>Fungi</taxon>
        <taxon>Dikarya</taxon>
        <taxon>Ascomycota</taxon>
        <taxon>Pezizomycotina</taxon>
        <taxon>Eurotiomycetes</taxon>
        <taxon>Chaetothyriomycetidae</taxon>
        <taxon>Chaetothyriales</taxon>
        <taxon>Herpotrichiellaceae</taxon>
        <taxon>Exophiala</taxon>
    </lineage>
</organism>
<comment type="caution">
    <text evidence="2">The sequence shown here is derived from an EMBL/GenBank/DDBJ whole genome shotgun (WGS) entry which is preliminary data.</text>
</comment>
<dbReference type="PANTHER" id="PTHR43377:SF1">
    <property type="entry name" value="BILIVERDIN REDUCTASE A"/>
    <property type="match status" value="1"/>
</dbReference>
<gene>
    <name evidence="2" type="ORF">LTR84_002709</name>
</gene>
<evidence type="ECO:0000313" key="3">
    <source>
        <dbReference type="Proteomes" id="UP001358417"/>
    </source>
</evidence>
<keyword evidence="3" id="KW-1185">Reference proteome</keyword>
<dbReference type="PANTHER" id="PTHR43377">
    <property type="entry name" value="BILIVERDIN REDUCTASE A"/>
    <property type="match status" value="1"/>
</dbReference>
<dbReference type="AlphaFoldDB" id="A0AAV9N8D4"/>
<name>A0AAV9N8D4_9EURO</name>
<reference evidence="2 3" key="1">
    <citation type="submission" date="2023-08" db="EMBL/GenBank/DDBJ databases">
        <title>Black Yeasts Isolated from many extreme environments.</title>
        <authorList>
            <person name="Coleine C."/>
            <person name="Stajich J.E."/>
            <person name="Selbmann L."/>
        </authorList>
    </citation>
    <scope>NUCLEOTIDE SEQUENCE [LARGE SCALE GENOMIC DNA]</scope>
    <source>
        <strain evidence="2 3">CCFEE 5792</strain>
    </source>
</reference>
<dbReference type="SUPFAM" id="SSF51735">
    <property type="entry name" value="NAD(P)-binding Rossmann-fold domains"/>
    <property type="match status" value="1"/>
</dbReference>